<name>A0A1R1LP54_9MICC</name>
<evidence type="ECO:0000313" key="4">
    <source>
        <dbReference type="EMBL" id="OMH29309.1"/>
    </source>
</evidence>
<dbReference type="Gene3D" id="3.30.450.40">
    <property type="match status" value="1"/>
</dbReference>
<dbReference type="Proteomes" id="UP000187085">
    <property type="component" value="Unassembled WGS sequence"/>
</dbReference>
<dbReference type="InterPro" id="IPR003018">
    <property type="entry name" value="GAF"/>
</dbReference>
<dbReference type="OrthoDB" id="3820533at2"/>
<dbReference type="SUPFAM" id="SSF55781">
    <property type="entry name" value="GAF domain-like"/>
    <property type="match status" value="1"/>
</dbReference>
<keyword evidence="5" id="KW-1185">Reference proteome</keyword>
<evidence type="ECO:0000259" key="3">
    <source>
        <dbReference type="Pfam" id="PF13185"/>
    </source>
</evidence>
<evidence type="ECO:0000256" key="2">
    <source>
        <dbReference type="ARBA" id="ARBA00023163"/>
    </source>
</evidence>
<protein>
    <recommendedName>
        <fullName evidence="3">GAF domain-containing protein</fullName>
    </recommendedName>
</protein>
<dbReference type="InterPro" id="IPR029016">
    <property type="entry name" value="GAF-like_dom_sf"/>
</dbReference>
<dbReference type="Gene3D" id="1.10.10.10">
    <property type="entry name" value="Winged helix-like DNA-binding domain superfamily/Winged helix DNA-binding domain"/>
    <property type="match status" value="1"/>
</dbReference>
<organism evidence="4 5">
    <name type="scientific">Tersicoccus phoenicis</name>
    <dbReference type="NCBI Taxonomy" id="554083"/>
    <lineage>
        <taxon>Bacteria</taxon>
        <taxon>Bacillati</taxon>
        <taxon>Actinomycetota</taxon>
        <taxon>Actinomycetes</taxon>
        <taxon>Micrococcales</taxon>
        <taxon>Micrococcaceae</taxon>
        <taxon>Tersicoccus</taxon>
    </lineage>
</organism>
<evidence type="ECO:0000313" key="5">
    <source>
        <dbReference type="Proteomes" id="UP000187085"/>
    </source>
</evidence>
<evidence type="ECO:0000256" key="1">
    <source>
        <dbReference type="ARBA" id="ARBA00023015"/>
    </source>
</evidence>
<accession>A0A1R1LP54</accession>
<dbReference type="EMBL" id="MRDE01000006">
    <property type="protein sequence ID" value="OMH29309.1"/>
    <property type="molecule type" value="Genomic_DNA"/>
</dbReference>
<dbReference type="InterPro" id="IPR036388">
    <property type="entry name" value="WH-like_DNA-bd_sf"/>
</dbReference>
<dbReference type="RefSeq" id="WP_076700802.1">
    <property type="nucleotide sequence ID" value="NZ_MRDE01000006.1"/>
</dbReference>
<dbReference type="AlphaFoldDB" id="A0A1R1LP54"/>
<proteinExistence type="predicted"/>
<gene>
    <name evidence="4" type="ORF">BKD30_01055</name>
</gene>
<feature type="domain" description="GAF" evidence="3">
    <location>
        <begin position="91"/>
        <end position="221"/>
    </location>
</feature>
<reference evidence="4 5" key="1">
    <citation type="submission" date="2016-12" db="EMBL/GenBank/DDBJ databases">
        <title>Draft genome of Tersicoccus phoenicis 1P05MA.</title>
        <authorList>
            <person name="Nakajima Y."/>
            <person name="Yoshizawa S."/>
            <person name="Nakamura K."/>
            <person name="Ogura Y."/>
            <person name="Hayashi T."/>
            <person name="Kogure K."/>
        </authorList>
    </citation>
    <scope>NUCLEOTIDE SEQUENCE [LARGE SCALE GENOMIC DNA]</scope>
    <source>
        <strain evidence="4 5">1p05MA</strain>
    </source>
</reference>
<keyword evidence="1" id="KW-0805">Transcription regulation</keyword>
<keyword evidence="2" id="KW-0804">Transcription</keyword>
<dbReference type="STRING" id="554083.BKD30_01055"/>
<sequence length="231" mass="24232">MTTGARADGVDLYSDDFKAQAVRMVRDHRPAPDSASSPTHSVARLLGLDADLLTAWLTETSTPAPAGMSTVGTRNDAAVGRTGLLDFLANLTDTVADGLRAADPYVRCTVALEAEDGSRTLAASADSARDVDAVQFEAGDGPSLHAARTQSLVLVGDVTMEPRWPTFTWAAARHGVLSVVAVPLVIPGSGVAALSAYAPRAHAFHSSAIQQAREWVEGASHLLRTTDRFAD</sequence>
<dbReference type="Pfam" id="PF13185">
    <property type="entry name" value="GAF_2"/>
    <property type="match status" value="1"/>
</dbReference>
<comment type="caution">
    <text evidence="4">The sequence shown here is derived from an EMBL/GenBank/DDBJ whole genome shotgun (WGS) entry which is preliminary data.</text>
</comment>